<sequence>MDLDHLAETESTLTVADRLWRTEMRRVFGPDAVLLHGFGAERQGAPGTRLRTTFEARRSAIAAWRHVRRPAA</sequence>
<gene>
    <name evidence="1" type="ORF">GCM10007890_04170</name>
</gene>
<reference evidence="2" key="1">
    <citation type="journal article" date="2019" name="Int. J. Syst. Evol. Microbiol.">
        <title>The Global Catalogue of Microorganisms (GCM) 10K type strain sequencing project: providing services to taxonomists for standard genome sequencing and annotation.</title>
        <authorList>
            <consortium name="The Broad Institute Genomics Platform"/>
            <consortium name="The Broad Institute Genome Sequencing Center for Infectious Disease"/>
            <person name="Wu L."/>
            <person name="Ma J."/>
        </authorList>
    </citation>
    <scope>NUCLEOTIDE SEQUENCE [LARGE SCALE GENOMIC DNA]</scope>
    <source>
        <strain evidence="2">NBRC 103632</strain>
    </source>
</reference>
<dbReference type="AlphaFoldDB" id="A0AA37T7W1"/>
<name>A0AA37T7W1_9HYPH</name>
<proteinExistence type="predicted"/>
<evidence type="ECO:0000313" key="1">
    <source>
        <dbReference type="EMBL" id="GLS68405.1"/>
    </source>
</evidence>
<evidence type="ECO:0000313" key="2">
    <source>
        <dbReference type="Proteomes" id="UP001157440"/>
    </source>
</evidence>
<dbReference type="RefSeq" id="WP_238197045.1">
    <property type="nucleotide sequence ID" value="NZ_BPQZ01000015.1"/>
</dbReference>
<dbReference type="EMBL" id="BSPL01000005">
    <property type="protein sequence ID" value="GLS68405.1"/>
    <property type="molecule type" value="Genomic_DNA"/>
</dbReference>
<dbReference type="Proteomes" id="UP001157440">
    <property type="component" value="Unassembled WGS sequence"/>
</dbReference>
<keyword evidence="2" id="KW-1185">Reference proteome</keyword>
<accession>A0AA37T7W1</accession>
<organism evidence="1 2">
    <name type="scientific">Methylobacterium tardum</name>
    <dbReference type="NCBI Taxonomy" id="374432"/>
    <lineage>
        <taxon>Bacteria</taxon>
        <taxon>Pseudomonadati</taxon>
        <taxon>Pseudomonadota</taxon>
        <taxon>Alphaproteobacteria</taxon>
        <taxon>Hyphomicrobiales</taxon>
        <taxon>Methylobacteriaceae</taxon>
        <taxon>Methylobacterium</taxon>
    </lineage>
</organism>
<comment type="caution">
    <text evidence="1">The sequence shown here is derived from an EMBL/GenBank/DDBJ whole genome shotgun (WGS) entry which is preliminary data.</text>
</comment>
<protein>
    <submittedName>
        <fullName evidence="1">Uncharacterized protein</fullName>
    </submittedName>
</protein>